<evidence type="ECO:0000256" key="1">
    <source>
        <dbReference type="ARBA" id="ARBA00009350"/>
    </source>
</evidence>
<organism evidence="2 3">
    <name type="scientific">Anaerofilum hominis</name>
    <dbReference type="NCBI Taxonomy" id="2763016"/>
    <lineage>
        <taxon>Bacteria</taxon>
        <taxon>Bacillati</taxon>
        <taxon>Bacillota</taxon>
        <taxon>Clostridia</taxon>
        <taxon>Eubacteriales</taxon>
        <taxon>Oscillospiraceae</taxon>
        <taxon>Anaerofilum</taxon>
    </lineage>
</organism>
<comment type="similarity">
    <text evidence="1">Belongs to the UPF0251 family.</text>
</comment>
<dbReference type="Gene3D" id="1.10.10.10">
    <property type="entry name" value="Winged helix-like DNA-binding domain superfamily/Winged helix DNA-binding domain"/>
    <property type="match status" value="1"/>
</dbReference>
<comment type="caution">
    <text evidence="2">The sequence shown here is derived from an EMBL/GenBank/DDBJ whole genome shotgun (WGS) entry which is preliminary data.</text>
</comment>
<name>A0A923L230_9FIRM</name>
<sequence length="148" mass="15618">MPRPKKCRRVCALPREAGFSPLGQGDGGPPVEMAVDEYEAVRLIDLLGCTQEECAAQMGVARTTVQAVYDRARRKLAEALVRGRGLEVRGGEFVLCSRAEGCCGSGCAGGGCARRRCAAAVQEAGPAAGDGCKKQKRGCCHHEDRGHT</sequence>
<reference evidence="2" key="1">
    <citation type="submission" date="2020-08" db="EMBL/GenBank/DDBJ databases">
        <title>Genome public.</title>
        <authorList>
            <person name="Liu C."/>
            <person name="Sun Q."/>
        </authorList>
    </citation>
    <scope>NUCLEOTIDE SEQUENCE</scope>
    <source>
        <strain evidence="2">BX8</strain>
    </source>
</reference>
<dbReference type="AlphaFoldDB" id="A0A923L230"/>
<proteinExistence type="inferred from homology"/>
<dbReference type="PANTHER" id="PTHR37478">
    <property type="match status" value="1"/>
</dbReference>
<accession>A0A923L230</accession>
<dbReference type="Pfam" id="PF02001">
    <property type="entry name" value="DUF134"/>
    <property type="match status" value="1"/>
</dbReference>
<protein>
    <submittedName>
        <fullName evidence="2">DUF134 domain-containing protein</fullName>
    </submittedName>
</protein>
<dbReference type="Proteomes" id="UP000659630">
    <property type="component" value="Unassembled WGS sequence"/>
</dbReference>
<dbReference type="EMBL" id="JACONZ010000005">
    <property type="protein sequence ID" value="MBC5582417.1"/>
    <property type="molecule type" value="Genomic_DNA"/>
</dbReference>
<dbReference type="RefSeq" id="WP_186888780.1">
    <property type="nucleotide sequence ID" value="NZ_JACONZ010000005.1"/>
</dbReference>
<dbReference type="InterPro" id="IPR002852">
    <property type="entry name" value="UPF0251"/>
</dbReference>
<gene>
    <name evidence="2" type="ORF">H8S23_12965</name>
</gene>
<dbReference type="InterPro" id="IPR036388">
    <property type="entry name" value="WH-like_DNA-bd_sf"/>
</dbReference>
<evidence type="ECO:0000313" key="3">
    <source>
        <dbReference type="Proteomes" id="UP000659630"/>
    </source>
</evidence>
<dbReference type="PANTHER" id="PTHR37478:SF2">
    <property type="entry name" value="UPF0251 PROTEIN TK0562"/>
    <property type="match status" value="1"/>
</dbReference>
<dbReference type="SUPFAM" id="SSF88659">
    <property type="entry name" value="Sigma3 and sigma4 domains of RNA polymerase sigma factors"/>
    <property type="match status" value="1"/>
</dbReference>
<keyword evidence="3" id="KW-1185">Reference proteome</keyword>
<dbReference type="InterPro" id="IPR013324">
    <property type="entry name" value="RNA_pol_sigma_r3/r4-like"/>
</dbReference>
<evidence type="ECO:0000313" key="2">
    <source>
        <dbReference type="EMBL" id="MBC5582417.1"/>
    </source>
</evidence>